<dbReference type="GO" id="GO:0005874">
    <property type="term" value="C:microtubule"/>
    <property type="evidence" value="ECO:0007669"/>
    <property type="project" value="UniProtKB-KW"/>
</dbReference>
<keyword evidence="1" id="KW-0493">Microtubule</keyword>
<evidence type="ECO:0000256" key="2">
    <source>
        <dbReference type="SAM" id="Phobius"/>
    </source>
</evidence>
<gene>
    <name evidence="3" type="ORF">B456_011G023200</name>
    <name evidence="4" type="ORF">Gorai_005191</name>
</gene>
<dbReference type="EMBL" id="CM001750">
    <property type="protein sequence ID" value="KJB69425.1"/>
    <property type="molecule type" value="Genomic_DNA"/>
</dbReference>
<keyword evidence="1" id="KW-0963">Cytoplasm</keyword>
<keyword evidence="2" id="KW-0472">Membrane</keyword>
<dbReference type="EMBL" id="JABEZZ010000011">
    <property type="protein sequence ID" value="MBA0598949.1"/>
    <property type="molecule type" value="Genomic_DNA"/>
</dbReference>
<dbReference type="Proteomes" id="UP000593578">
    <property type="component" value="Unassembled WGS sequence"/>
</dbReference>
<dbReference type="PANTHER" id="PTHR11886:SF69">
    <property type="entry name" value="DYNEIN LIGHT CHAIN"/>
    <property type="match status" value="1"/>
</dbReference>
<accession>A0A0D2VH82</accession>
<dbReference type="OrthoDB" id="10033309at2759"/>
<evidence type="ECO:0000313" key="4">
    <source>
        <dbReference type="EMBL" id="MBA0598949.1"/>
    </source>
</evidence>
<dbReference type="OMA" id="DRTSFLW"/>
<keyword evidence="1" id="KW-0243">Dynein</keyword>
<dbReference type="PANTHER" id="PTHR11886">
    <property type="entry name" value="DYNEIN LIGHT CHAIN"/>
    <property type="match status" value="1"/>
</dbReference>
<reference evidence="4" key="3">
    <citation type="submission" date="2020-04" db="EMBL/GenBank/DDBJ databases">
        <authorList>
            <person name="Grover C.E."/>
            <person name="Arick M.A. II"/>
            <person name="Thrash A."/>
            <person name="Conover J.L."/>
            <person name="Sanders W.S."/>
            <person name="Peterson D.G."/>
            <person name="Scheffler J.A."/>
            <person name="Scheffler B.E."/>
            <person name="Wendel J.F."/>
        </authorList>
    </citation>
    <scope>NUCLEOTIDE SEQUENCE</scope>
    <source>
        <strain evidence="4">8</strain>
        <tissue evidence="4">Leaf</tissue>
    </source>
</reference>
<dbReference type="STRING" id="29730.A0A0D2VH82"/>
<dbReference type="FunFam" id="3.30.740.10:FF:000008">
    <property type="entry name" value="Dynein light chain"/>
    <property type="match status" value="1"/>
</dbReference>
<sequence>MPKSTFNPLHQVTNRLLIDRTSFLWVRTWTFWFIFLYNPFHYIALSLHCLPLQAFFPDNQGLSKAMLEGKAIVGETDMLHTMQQAALHLAAKALDIFEATESTDIAQFIKKDFDRVYGPGWQCVVGTDFSSFVTHCHGCFIHFCVGSLAILLFRGAVNQAKEANLFQTFEALDA</sequence>
<dbReference type="GO" id="GO:0007017">
    <property type="term" value="P:microtubule-based process"/>
    <property type="evidence" value="ECO:0007669"/>
    <property type="project" value="InterPro"/>
</dbReference>
<dbReference type="GO" id="GO:0005868">
    <property type="term" value="C:cytoplasmic dynein complex"/>
    <property type="evidence" value="ECO:0007669"/>
    <property type="project" value="TreeGrafter"/>
</dbReference>
<dbReference type="SMART" id="SM01375">
    <property type="entry name" value="Dynein_light"/>
    <property type="match status" value="1"/>
</dbReference>
<keyword evidence="2" id="KW-0812">Transmembrane</keyword>
<evidence type="ECO:0000313" key="5">
    <source>
        <dbReference type="Proteomes" id="UP000032304"/>
    </source>
</evidence>
<organism evidence="3 5">
    <name type="scientific">Gossypium raimondii</name>
    <name type="common">Peruvian cotton</name>
    <name type="synonym">Gossypium klotzschianum subsp. raimondii</name>
    <dbReference type="NCBI Taxonomy" id="29730"/>
    <lineage>
        <taxon>Eukaryota</taxon>
        <taxon>Viridiplantae</taxon>
        <taxon>Streptophyta</taxon>
        <taxon>Embryophyta</taxon>
        <taxon>Tracheophyta</taxon>
        <taxon>Spermatophyta</taxon>
        <taxon>Magnoliopsida</taxon>
        <taxon>eudicotyledons</taxon>
        <taxon>Gunneridae</taxon>
        <taxon>Pentapetalae</taxon>
        <taxon>rosids</taxon>
        <taxon>malvids</taxon>
        <taxon>Malvales</taxon>
        <taxon>Malvaceae</taxon>
        <taxon>Malvoideae</taxon>
        <taxon>Gossypium</taxon>
    </lineage>
</organism>
<keyword evidence="5" id="KW-1185">Reference proteome</keyword>
<dbReference type="eggNOG" id="KOG3430">
    <property type="taxonomic scope" value="Eukaryota"/>
</dbReference>
<keyword evidence="1" id="KW-0505">Motor protein</keyword>
<dbReference type="SUPFAM" id="SSF54648">
    <property type="entry name" value="DLC"/>
    <property type="match status" value="1"/>
</dbReference>
<evidence type="ECO:0000313" key="6">
    <source>
        <dbReference type="Proteomes" id="UP000593578"/>
    </source>
</evidence>
<reference evidence="3 5" key="1">
    <citation type="journal article" date="2012" name="Nature">
        <title>Repeated polyploidization of Gossypium genomes and the evolution of spinnable cotton fibres.</title>
        <authorList>
            <person name="Paterson A.H."/>
            <person name="Wendel J.F."/>
            <person name="Gundlach H."/>
            <person name="Guo H."/>
            <person name="Jenkins J."/>
            <person name="Jin D."/>
            <person name="Llewellyn D."/>
            <person name="Showmaker K.C."/>
            <person name="Shu S."/>
            <person name="Udall J."/>
            <person name="Yoo M.J."/>
            <person name="Byers R."/>
            <person name="Chen W."/>
            <person name="Doron-Faigenboim A."/>
            <person name="Duke M.V."/>
            <person name="Gong L."/>
            <person name="Grimwood J."/>
            <person name="Grover C."/>
            <person name="Grupp K."/>
            <person name="Hu G."/>
            <person name="Lee T.H."/>
            <person name="Li J."/>
            <person name="Lin L."/>
            <person name="Liu T."/>
            <person name="Marler B.S."/>
            <person name="Page J.T."/>
            <person name="Roberts A.W."/>
            <person name="Romanel E."/>
            <person name="Sanders W.S."/>
            <person name="Szadkowski E."/>
            <person name="Tan X."/>
            <person name="Tang H."/>
            <person name="Xu C."/>
            <person name="Wang J."/>
            <person name="Wang Z."/>
            <person name="Zhang D."/>
            <person name="Zhang L."/>
            <person name="Ashrafi H."/>
            <person name="Bedon F."/>
            <person name="Bowers J.E."/>
            <person name="Brubaker C.L."/>
            <person name="Chee P.W."/>
            <person name="Das S."/>
            <person name="Gingle A.R."/>
            <person name="Haigler C.H."/>
            <person name="Harker D."/>
            <person name="Hoffmann L.V."/>
            <person name="Hovav R."/>
            <person name="Jones D.C."/>
            <person name="Lemke C."/>
            <person name="Mansoor S."/>
            <person name="ur Rahman M."/>
            <person name="Rainville L.N."/>
            <person name="Rambani A."/>
            <person name="Reddy U.K."/>
            <person name="Rong J.K."/>
            <person name="Saranga Y."/>
            <person name="Scheffler B.E."/>
            <person name="Scheffler J.A."/>
            <person name="Stelly D.M."/>
            <person name="Triplett B.A."/>
            <person name="Van Deynze A."/>
            <person name="Vaslin M.F."/>
            <person name="Waghmare V.N."/>
            <person name="Walford S.A."/>
            <person name="Wright R.J."/>
            <person name="Zaki E.A."/>
            <person name="Zhang T."/>
            <person name="Dennis E.S."/>
            <person name="Mayer K.F."/>
            <person name="Peterson D.G."/>
            <person name="Rokhsar D.S."/>
            <person name="Wang X."/>
            <person name="Schmutz J."/>
        </authorList>
    </citation>
    <scope>NUCLEOTIDE SEQUENCE [LARGE SCALE GENOMIC DNA]</scope>
</reference>
<dbReference type="Pfam" id="PF01221">
    <property type="entry name" value="Dynein_light"/>
    <property type="match status" value="1"/>
</dbReference>
<dbReference type="Proteomes" id="UP000032304">
    <property type="component" value="Chromosome 11"/>
</dbReference>
<comment type="similarity">
    <text evidence="1">Belongs to the dynein light chain family.</text>
</comment>
<keyword evidence="1" id="KW-0206">Cytoskeleton</keyword>
<keyword evidence="2" id="KW-1133">Transmembrane helix</keyword>
<dbReference type="InterPro" id="IPR001372">
    <property type="entry name" value="Dynein_light_chain_typ-1/2"/>
</dbReference>
<dbReference type="KEGG" id="gra:105776792"/>
<feature type="transmembrane region" description="Helical" evidence="2">
    <location>
        <begin position="29"/>
        <end position="56"/>
    </location>
</feature>
<name>A0A0D2VH82_GOSRA</name>
<proteinExistence type="inferred from homology"/>
<dbReference type="InterPro" id="IPR037177">
    <property type="entry name" value="DLC_sf"/>
</dbReference>
<protein>
    <recommendedName>
        <fullName evidence="1">Dynein light chain</fullName>
    </recommendedName>
</protein>
<comment type="subcellular location">
    <subcellularLocation>
        <location evidence="1">Cytoplasm</location>
        <location evidence="1">Cytoskeleton</location>
    </subcellularLocation>
</comment>
<dbReference type="Gramene" id="KJB69425">
    <property type="protein sequence ID" value="KJB69425"/>
    <property type="gene ID" value="B456_011G023200"/>
</dbReference>
<dbReference type="AlphaFoldDB" id="A0A0D2VH82"/>
<evidence type="ECO:0000256" key="1">
    <source>
        <dbReference type="RuleBase" id="RU365010"/>
    </source>
</evidence>
<dbReference type="Gene3D" id="3.30.740.10">
    <property type="entry name" value="Protein Inhibitor Of Neuronal Nitric Oxide Synthase"/>
    <property type="match status" value="1"/>
</dbReference>
<evidence type="ECO:0000313" key="3">
    <source>
        <dbReference type="EMBL" id="KJB69425.1"/>
    </source>
</evidence>
<dbReference type="GO" id="GO:0045505">
    <property type="term" value="F:dynein intermediate chain binding"/>
    <property type="evidence" value="ECO:0007669"/>
    <property type="project" value="TreeGrafter"/>
</dbReference>
<reference evidence="4 6" key="2">
    <citation type="journal article" date="2019" name="Genome Biol. Evol.">
        <title>Insights into the evolution of the New World diploid cottons (Gossypium, subgenus Houzingenia) based on genome sequencing.</title>
        <authorList>
            <person name="Grover C.E."/>
            <person name="Arick M.A. 2nd"/>
            <person name="Thrash A."/>
            <person name="Conover J.L."/>
            <person name="Sanders W.S."/>
            <person name="Peterson D.G."/>
            <person name="Frelichowski J.E."/>
            <person name="Scheffler J.A."/>
            <person name="Scheffler B.E."/>
            <person name="Wendel J.F."/>
        </authorList>
    </citation>
    <scope>NUCLEOTIDE SEQUENCE [LARGE SCALE GENOMIC DNA]</scope>
    <source>
        <strain evidence="4">8</strain>
        <tissue evidence="4">Leaf</tissue>
    </source>
</reference>